<keyword evidence="6" id="KW-0547">Nucleotide-binding</keyword>
<evidence type="ECO:0000256" key="7">
    <source>
        <dbReference type="ARBA" id="ARBA00022777"/>
    </source>
</evidence>
<keyword evidence="4" id="KW-0808">Transferase</keyword>
<dbReference type="Pfam" id="PF13499">
    <property type="entry name" value="EF-hand_7"/>
    <property type="match status" value="2"/>
</dbReference>
<feature type="domain" description="EF-hand" evidence="10">
    <location>
        <begin position="157"/>
        <end position="192"/>
    </location>
</feature>
<evidence type="ECO:0000259" key="10">
    <source>
        <dbReference type="PROSITE" id="PS50222"/>
    </source>
</evidence>
<dbReference type="AlphaFoldDB" id="A0A2N9GB36"/>
<dbReference type="SUPFAM" id="SSF47473">
    <property type="entry name" value="EF-hand"/>
    <property type="match status" value="1"/>
</dbReference>
<keyword evidence="5" id="KW-0677">Repeat</keyword>
<accession>A0A2N9GB36</accession>
<dbReference type="SMART" id="SM00054">
    <property type="entry name" value="EFh"/>
    <property type="match status" value="4"/>
</dbReference>
<evidence type="ECO:0000256" key="8">
    <source>
        <dbReference type="ARBA" id="ARBA00022837"/>
    </source>
</evidence>
<dbReference type="InterPro" id="IPR011992">
    <property type="entry name" value="EF-hand-dom_pair"/>
</dbReference>
<evidence type="ECO:0000256" key="3">
    <source>
        <dbReference type="ARBA" id="ARBA00022553"/>
    </source>
</evidence>
<evidence type="ECO:0000256" key="4">
    <source>
        <dbReference type="ARBA" id="ARBA00022679"/>
    </source>
</evidence>
<keyword evidence="9" id="KW-0067">ATP-binding</keyword>
<organism evidence="11">
    <name type="scientific">Fagus sylvatica</name>
    <name type="common">Beechnut</name>
    <dbReference type="NCBI Taxonomy" id="28930"/>
    <lineage>
        <taxon>Eukaryota</taxon>
        <taxon>Viridiplantae</taxon>
        <taxon>Streptophyta</taxon>
        <taxon>Embryophyta</taxon>
        <taxon>Tracheophyta</taxon>
        <taxon>Spermatophyta</taxon>
        <taxon>Magnoliopsida</taxon>
        <taxon>eudicotyledons</taxon>
        <taxon>Gunneridae</taxon>
        <taxon>Pentapetalae</taxon>
        <taxon>rosids</taxon>
        <taxon>fabids</taxon>
        <taxon>Fagales</taxon>
        <taxon>Fagaceae</taxon>
        <taxon>Fagus</taxon>
    </lineage>
</organism>
<dbReference type="InterPro" id="IPR018247">
    <property type="entry name" value="EF_Hand_1_Ca_BS"/>
</dbReference>
<evidence type="ECO:0000256" key="9">
    <source>
        <dbReference type="ARBA" id="ARBA00022840"/>
    </source>
</evidence>
<dbReference type="InterPro" id="IPR050205">
    <property type="entry name" value="CDPK_Ser/Thr_kinases"/>
</dbReference>
<feature type="domain" description="EF-hand" evidence="10">
    <location>
        <begin position="85"/>
        <end position="120"/>
    </location>
</feature>
<keyword evidence="8" id="KW-0106">Calcium</keyword>
<dbReference type="FunFam" id="1.10.238.10:FF:000178">
    <property type="entry name" value="Calmodulin-2 A"/>
    <property type="match status" value="1"/>
</dbReference>
<dbReference type="EMBL" id="OIVN01001691">
    <property type="protein sequence ID" value="SPC96705.1"/>
    <property type="molecule type" value="Genomic_DNA"/>
</dbReference>
<gene>
    <name evidence="11" type="ORF">FSB_LOCUS24587</name>
</gene>
<evidence type="ECO:0000313" key="11">
    <source>
        <dbReference type="EMBL" id="SPC96705.1"/>
    </source>
</evidence>
<keyword evidence="7" id="KW-0418">Kinase</keyword>
<protein>
    <recommendedName>
        <fullName evidence="10">EF-hand domain-containing protein</fullName>
    </recommendedName>
</protein>
<dbReference type="PROSITE" id="PS50222">
    <property type="entry name" value="EF_HAND_2"/>
    <property type="match status" value="4"/>
</dbReference>
<dbReference type="PANTHER" id="PTHR24349">
    <property type="entry name" value="SERINE/THREONINE-PROTEIN KINASE"/>
    <property type="match status" value="1"/>
</dbReference>
<dbReference type="GO" id="GO:0005524">
    <property type="term" value="F:ATP binding"/>
    <property type="evidence" value="ECO:0007669"/>
    <property type="project" value="UniProtKB-KW"/>
</dbReference>
<dbReference type="Gene3D" id="1.10.238.10">
    <property type="entry name" value="EF-hand"/>
    <property type="match status" value="1"/>
</dbReference>
<evidence type="ECO:0000256" key="2">
    <source>
        <dbReference type="ARBA" id="ARBA00022527"/>
    </source>
</evidence>
<reference evidence="11" key="1">
    <citation type="submission" date="2018-02" db="EMBL/GenBank/DDBJ databases">
        <authorList>
            <person name="Cohen D.B."/>
            <person name="Kent A.D."/>
        </authorList>
    </citation>
    <scope>NUCLEOTIDE SEQUENCE</scope>
</reference>
<proteinExistence type="inferred from homology"/>
<evidence type="ECO:0000256" key="6">
    <source>
        <dbReference type="ARBA" id="ARBA00022741"/>
    </source>
</evidence>
<feature type="domain" description="EF-hand" evidence="10">
    <location>
        <begin position="195"/>
        <end position="226"/>
    </location>
</feature>
<evidence type="ECO:0000256" key="1">
    <source>
        <dbReference type="ARBA" id="ARBA00005354"/>
    </source>
</evidence>
<feature type="domain" description="EF-hand" evidence="10">
    <location>
        <begin position="121"/>
        <end position="156"/>
    </location>
</feature>
<name>A0A2N9GB36_FAGSY</name>
<keyword evidence="2" id="KW-0723">Serine/threonine-protein kinase</keyword>
<dbReference type="FunFam" id="1.10.238.10:FF:000086">
    <property type="entry name" value="calcium-dependent protein kinase SK5"/>
    <property type="match status" value="1"/>
</dbReference>
<dbReference type="GO" id="GO:0005509">
    <property type="term" value="F:calcium ion binding"/>
    <property type="evidence" value="ECO:0007669"/>
    <property type="project" value="InterPro"/>
</dbReference>
<keyword evidence="3" id="KW-0597">Phosphoprotein</keyword>
<sequence>MFSSSLIKCHPWIQVDGAAPDKPLDSAVLTRLKQFSAMNKLKKIAIRVPMSYSSTGTSSSDNNGIEGEVVASKIHWVIAESLSEEEIAGLKEMFKMIDTDNSGQITLEELKKGLERVGANLKDSEINGLMKAADVDNSGTIDYGEFVAAMLHLNKVQKEDHLFAAFSYFDKDGSGYITADELQQACEQFGLEDVQLEDIISEVDQDNDGRIDYSEFVAMMQDTGFGKKGLQNNMSIGFREAFKH</sequence>
<dbReference type="GO" id="GO:0004674">
    <property type="term" value="F:protein serine/threonine kinase activity"/>
    <property type="evidence" value="ECO:0007669"/>
    <property type="project" value="UniProtKB-KW"/>
</dbReference>
<comment type="similarity">
    <text evidence="1">Belongs to the protein kinase superfamily. CAMK Ser/Thr protein kinase family. CaMK subfamily.</text>
</comment>
<evidence type="ECO:0000256" key="5">
    <source>
        <dbReference type="ARBA" id="ARBA00022737"/>
    </source>
</evidence>
<dbReference type="InterPro" id="IPR002048">
    <property type="entry name" value="EF_hand_dom"/>
</dbReference>
<dbReference type="GO" id="GO:0043226">
    <property type="term" value="C:organelle"/>
    <property type="evidence" value="ECO:0007669"/>
    <property type="project" value="UniProtKB-ARBA"/>
</dbReference>
<dbReference type="PROSITE" id="PS00018">
    <property type="entry name" value="EF_HAND_1"/>
    <property type="match status" value="4"/>
</dbReference>